<dbReference type="SUPFAM" id="SSF109715">
    <property type="entry name" value="DEK C-terminal domain"/>
    <property type="match status" value="1"/>
</dbReference>
<dbReference type="PANTHER" id="PTHR13844">
    <property type="entry name" value="SWI/SNF-RELATED MATRIX-ASSOCIATED ACTIN-DEPENDENT REGULATOR OF CHROMATIN SUBFAMILY D"/>
    <property type="match status" value="1"/>
</dbReference>
<dbReference type="Gene3D" id="1.10.10.60">
    <property type="entry name" value="Homeodomain-like"/>
    <property type="match status" value="1"/>
</dbReference>
<dbReference type="GeneID" id="27903654"/>
<feature type="domain" description="DM2" evidence="6">
    <location>
        <begin position="190"/>
        <end position="267"/>
    </location>
</feature>
<evidence type="ECO:0000256" key="2">
    <source>
        <dbReference type="ARBA" id="ARBA00023015"/>
    </source>
</evidence>
<dbReference type="eggNOG" id="KOG1946">
    <property type="taxonomic scope" value="Eukaryota"/>
</dbReference>
<dbReference type="Pfam" id="PF02201">
    <property type="entry name" value="SWIB"/>
    <property type="match status" value="1"/>
</dbReference>
<dbReference type="Proteomes" id="UP000016931">
    <property type="component" value="Unassembled WGS sequence"/>
</dbReference>
<protein>
    <submittedName>
        <fullName evidence="8">SWIB-domain-containing protein</fullName>
    </submittedName>
</protein>
<evidence type="ECO:0000259" key="7">
    <source>
        <dbReference type="PROSITE" id="PS51998"/>
    </source>
</evidence>
<proteinExistence type="predicted"/>
<evidence type="ECO:0000259" key="6">
    <source>
        <dbReference type="PROSITE" id="PS51925"/>
    </source>
</evidence>
<gene>
    <name evidence="8" type="ORF">SEPMUDRAFT_150976</name>
</gene>
<dbReference type="Gene3D" id="1.10.245.10">
    <property type="entry name" value="SWIB/MDM2 domain"/>
    <property type="match status" value="1"/>
</dbReference>
<feature type="compositionally biased region" description="Basic and acidic residues" evidence="5">
    <location>
        <begin position="120"/>
        <end position="133"/>
    </location>
</feature>
<dbReference type="Pfam" id="PF08766">
    <property type="entry name" value="DEK_C"/>
    <property type="match status" value="1"/>
</dbReference>
<dbReference type="SUPFAM" id="SSF47592">
    <property type="entry name" value="SWIB/MDM2 domain"/>
    <property type="match status" value="1"/>
</dbReference>
<evidence type="ECO:0000313" key="8">
    <source>
        <dbReference type="EMBL" id="EMF09869.1"/>
    </source>
</evidence>
<dbReference type="InterPro" id="IPR019835">
    <property type="entry name" value="SWIB_domain"/>
</dbReference>
<comment type="subcellular location">
    <subcellularLocation>
        <location evidence="1">Nucleus</location>
    </subcellularLocation>
</comment>
<dbReference type="PROSITE" id="PS51925">
    <property type="entry name" value="SWIB_MDM2"/>
    <property type="match status" value="1"/>
</dbReference>
<evidence type="ECO:0000256" key="5">
    <source>
        <dbReference type="SAM" id="MobiDB-lite"/>
    </source>
</evidence>
<evidence type="ECO:0000313" key="9">
    <source>
        <dbReference type="Proteomes" id="UP000016931"/>
    </source>
</evidence>
<evidence type="ECO:0000256" key="3">
    <source>
        <dbReference type="ARBA" id="ARBA00023163"/>
    </source>
</evidence>
<keyword evidence="3" id="KW-0804">Transcription</keyword>
<feature type="domain" description="DEK-C" evidence="7">
    <location>
        <begin position="3"/>
        <end position="58"/>
    </location>
</feature>
<dbReference type="InterPro" id="IPR003121">
    <property type="entry name" value="SWIB_MDM2_domain"/>
</dbReference>
<dbReference type="GO" id="GO:0000500">
    <property type="term" value="C:RNA polymerase I upstream activating factor complex"/>
    <property type="evidence" value="ECO:0007669"/>
    <property type="project" value="UniProtKB-ARBA"/>
</dbReference>
<keyword evidence="4" id="KW-0539">Nucleus</keyword>
<dbReference type="EMBL" id="KB456268">
    <property type="protein sequence ID" value="EMF09869.1"/>
    <property type="molecule type" value="Genomic_DNA"/>
</dbReference>
<dbReference type="SMART" id="SM00151">
    <property type="entry name" value="SWIB"/>
    <property type="match status" value="1"/>
</dbReference>
<evidence type="ECO:0000256" key="4">
    <source>
        <dbReference type="ARBA" id="ARBA00023242"/>
    </source>
</evidence>
<name>M3CYY3_SPHMS</name>
<organism evidence="8 9">
    <name type="scientific">Sphaerulina musiva (strain SO2202)</name>
    <name type="common">Poplar stem canker fungus</name>
    <name type="synonym">Septoria musiva</name>
    <dbReference type="NCBI Taxonomy" id="692275"/>
    <lineage>
        <taxon>Eukaryota</taxon>
        <taxon>Fungi</taxon>
        <taxon>Dikarya</taxon>
        <taxon>Ascomycota</taxon>
        <taxon>Pezizomycotina</taxon>
        <taxon>Dothideomycetes</taxon>
        <taxon>Dothideomycetidae</taxon>
        <taxon>Mycosphaerellales</taxon>
        <taxon>Mycosphaerellaceae</taxon>
        <taxon>Sphaerulina</taxon>
    </lineage>
</organism>
<feature type="region of interest" description="Disordered" evidence="5">
    <location>
        <begin position="64"/>
        <end position="190"/>
    </location>
</feature>
<dbReference type="STRING" id="692275.M3CYY3"/>
<feature type="compositionally biased region" description="Basic and acidic residues" evidence="5">
    <location>
        <begin position="179"/>
        <end position="189"/>
    </location>
</feature>
<feature type="compositionally biased region" description="Basic residues" evidence="5">
    <location>
        <begin position="148"/>
        <end position="166"/>
    </location>
</feature>
<accession>M3CYY3</accession>
<dbReference type="GO" id="GO:0001181">
    <property type="term" value="F:RNA polymerase I general transcription initiation factor activity"/>
    <property type="evidence" value="ECO:0007669"/>
    <property type="project" value="UniProtKB-ARBA"/>
</dbReference>
<dbReference type="AlphaFoldDB" id="M3CYY3"/>
<dbReference type="InterPro" id="IPR014876">
    <property type="entry name" value="DEK_C"/>
</dbReference>
<dbReference type="RefSeq" id="XP_016757990.1">
    <property type="nucleotide sequence ID" value="XM_016906517.1"/>
</dbReference>
<dbReference type="HOGENOM" id="CLU_046065_1_1_1"/>
<keyword evidence="2" id="KW-0805">Transcription regulation</keyword>
<dbReference type="OrthoDB" id="10251073at2759"/>
<dbReference type="PROSITE" id="PS51998">
    <property type="entry name" value="DEK_C"/>
    <property type="match status" value="1"/>
</dbReference>
<dbReference type="InterPro" id="IPR036885">
    <property type="entry name" value="SWIB_MDM2_dom_sf"/>
</dbReference>
<dbReference type="OMA" id="KVWQYIR"/>
<dbReference type="FunFam" id="1.10.245.10:FF:000004">
    <property type="entry name" value="Upstream activation factor subunit"/>
    <property type="match status" value="1"/>
</dbReference>
<evidence type="ECO:0000256" key="1">
    <source>
        <dbReference type="ARBA" id="ARBA00004123"/>
    </source>
</evidence>
<keyword evidence="9" id="KW-1185">Reference proteome</keyword>
<sequence>MADALPASYGQIIDEILRTADLNTISAKRIRKELQEQVGYDLSSQKKAITDLIMNRFDKAQERQKLAETAPAPQTNGQPSHDYAESSLSPTPFANKRKVESEELSDVEDSPAPKKVKKEKKQETDEEMARRIAQELNATSARSTRGGGAKRKAMVTKAKKPKKKSSAKVNSDDDSALESGDKPVKERKGGFHKPMVLSEPLAEMLGETQLSRPQTVKQIWAYVKSRDMQDPSDKRQILCDDKMRAVFKADKVHMFTMNKLLASHLYPAEEIVPAS</sequence>
<dbReference type="CDD" id="cd10567">
    <property type="entry name" value="SWIB-MDM2_like"/>
    <property type="match status" value="1"/>
</dbReference>
<reference evidence="8 9" key="1">
    <citation type="journal article" date="2012" name="PLoS Pathog.">
        <title>Diverse lifestyles and strategies of plant pathogenesis encoded in the genomes of eighteen Dothideomycetes fungi.</title>
        <authorList>
            <person name="Ohm R.A."/>
            <person name="Feau N."/>
            <person name="Henrissat B."/>
            <person name="Schoch C.L."/>
            <person name="Horwitz B.A."/>
            <person name="Barry K.W."/>
            <person name="Condon B.J."/>
            <person name="Copeland A.C."/>
            <person name="Dhillon B."/>
            <person name="Glaser F."/>
            <person name="Hesse C.N."/>
            <person name="Kosti I."/>
            <person name="LaButti K."/>
            <person name="Lindquist E.A."/>
            <person name="Lucas S."/>
            <person name="Salamov A.A."/>
            <person name="Bradshaw R.E."/>
            <person name="Ciuffetti L."/>
            <person name="Hamelin R.C."/>
            <person name="Kema G.H.J."/>
            <person name="Lawrence C."/>
            <person name="Scott J.A."/>
            <person name="Spatafora J.W."/>
            <person name="Turgeon B.G."/>
            <person name="de Wit P.J.G.M."/>
            <person name="Zhong S."/>
            <person name="Goodwin S.B."/>
            <person name="Grigoriev I.V."/>
        </authorList>
    </citation>
    <scope>NUCLEOTIDE SEQUENCE [LARGE SCALE GENOMIC DNA]</scope>
    <source>
        <strain evidence="8 9">SO2202</strain>
    </source>
</reference>